<dbReference type="RefSeq" id="WP_102521633.1">
    <property type="nucleotide sequence ID" value="NZ_LT960611.1"/>
</dbReference>
<evidence type="ECO:0000256" key="2">
    <source>
        <dbReference type="ARBA" id="ARBA00022448"/>
    </source>
</evidence>
<feature type="transmembrane region" description="Helical" evidence="9">
    <location>
        <begin position="71"/>
        <end position="97"/>
    </location>
</feature>
<feature type="transmembrane region" description="Helical" evidence="9">
    <location>
        <begin position="282"/>
        <end position="304"/>
    </location>
</feature>
<keyword evidence="12" id="KW-1185">Reference proteome</keyword>
<name>A0A2N8ZAB0_9VIBR</name>
<accession>A0A2N8ZAB0</accession>
<evidence type="ECO:0000256" key="6">
    <source>
        <dbReference type="ARBA" id="ARBA00022989"/>
    </source>
</evidence>
<keyword evidence="4" id="KW-0997">Cell inner membrane</keyword>
<dbReference type="PANTHER" id="PTHR43163:SF4">
    <property type="entry name" value="PUTRESCINE EXPORT SYSTEM PERMEASE PROTEIN SAPB"/>
    <property type="match status" value="1"/>
</dbReference>
<comment type="similarity">
    <text evidence="8">Belongs to the binding-protein-dependent transport system permease family. OppBC subfamily.</text>
</comment>
<evidence type="ECO:0000256" key="7">
    <source>
        <dbReference type="ARBA" id="ARBA00023136"/>
    </source>
</evidence>
<feature type="domain" description="ABC transmembrane type-1" evidence="10">
    <location>
        <begin position="73"/>
        <end position="301"/>
    </location>
</feature>
<keyword evidence="7 9" id="KW-0472">Membrane</keyword>
<evidence type="ECO:0000256" key="5">
    <source>
        <dbReference type="ARBA" id="ARBA00022692"/>
    </source>
</evidence>
<dbReference type="GO" id="GO:0005886">
    <property type="term" value="C:plasma membrane"/>
    <property type="evidence" value="ECO:0007669"/>
    <property type="project" value="UniProtKB-SubCell"/>
</dbReference>
<dbReference type="Pfam" id="PF00528">
    <property type="entry name" value="BPD_transp_1"/>
    <property type="match status" value="1"/>
</dbReference>
<dbReference type="GO" id="GO:0071916">
    <property type="term" value="F:dipeptide transmembrane transporter activity"/>
    <property type="evidence" value="ECO:0007669"/>
    <property type="project" value="TreeGrafter"/>
</dbReference>
<evidence type="ECO:0000256" key="4">
    <source>
        <dbReference type="ARBA" id="ARBA00022519"/>
    </source>
</evidence>
<evidence type="ECO:0000256" key="1">
    <source>
        <dbReference type="ARBA" id="ARBA00004429"/>
    </source>
</evidence>
<dbReference type="KEGG" id="vta:A0880"/>
<reference evidence="11 12" key="1">
    <citation type="submission" date="2017-10" db="EMBL/GenBank/DDBJ databases">
        <authorList>
            <person name="Banno H."/>
            <person name="Chua N.-H."/>
        </authorList>
    </citation>
    <scope>NUCLEOTIDE SEQUENCE [LARGE SCALE GENOMIC DNA]</scope>
    <source>
        <strain evidence="11">Vibrio tapetis CECT4600</strain>
    </source>
</reference>
<feature type="transmembrane region" description="Helical" evidence="9">
    <location>
        <begin position="109"/>
        <end position="133"/>
    </location>
</feature>
<proteinExistence type="inferred from homology"/>
<dbReference type="CDD" id="cd06261">
    <property type="entry name" value="TM_PBP2"/>
    <property type="match status" value="1"/>
</dbReference>
<evidence type="ECO:0000313" key="12">
    <source>
        <dbReference type="Proteomes" id="UP000235828"/>
    </source>
</evidence>
<keyword evidence="5 9" id="KW-0812">Transmembrane</keyword>
<dbReference type="OrthoDB" id="9805855at2"/>
<protein>
    <submittedName>
        <fullName evidence="11">Antimicrobial peptide transporter subunit permease component of ABC superfamily transporter</fullName>
    </submittedName>
</protein>
<gene>
    <name evidence="11" type="primary">sapB</name>
    <name evidence="11" type="ORF">VTAP4600_A0880</name>
</gene>
<dbReference type="PROSITE" id="PS50928">
    <property type="entry name" value="ABC_TM1"/>
    <property type="match status" value="1"/>
</dbReference>
<dbReference type="EMBL" id="LT960611">
    <property type="protein sequence ID" value="SON48859.1"/>
    <property type="molecule type" value="Genomic_DNA"/>
</dbReference>
<keyword evidence="3" id="KW-1003">Cell membrane</keyword>
<dbReference type="Proteomes" id="UP000235828">
    <property type="component" value="Chromosome A"/>
</dbReference>
<evidence type="ECO:0000256" key="8">
    <source>
        <dbReference type="ARBA" id="ARBA00024202"/>
    </source>
</evidence>
<evidence type="ECO:0000313" key="11">
    <source>
        <dbReference type="EMBL" id="SON48859.1"/>
    </source>
</evidence>
<keyword evidence="2 9" id="KW-0813">Transport</keyword>
<feature type="transmembrane region" description="Helical" evidence="9">
    <location>
        <begin position="9"/>
        <end position="27"/>
    </location>
</feature>
<dbReference type="PANTHER" id="PTHR43163">
    <property type="entry name" value="DIPEPTIDE TRANSPORT SYSTEM PERMEASE PROTEIN DPPB-RELATED"/>
    <property type="match status" value="1"/>
</dbReference>
<dbReference type="SUPFAM" id="SSF161098">
    <property type="entry name" value="MetI-like"/>
    <property type="match status" value="1"/>
</dbReference>
<sequence>MLVYIIRRLNLFIITLLFLSLIGYSILRLDPTSPAALSDFGQGWFYYLSDISQLNFGLNQYGEPIWEDIKVVFPATLELCFFAFLIALLIGLPLGTLAGTRQGKWVDTVISFISMSGYSAPLFWVALMLIMFFSLDLGWFPVAGRYDLLYQIEHVTGFAIIDALISTKPLKAEALQSVLEHLILPCIVLALAPTTQIIVLMRASVAEVMQQNYIRAAKINGLSKYEIIIEHAIRNALPPIIPKFGVQLSSMITFAVITESIFNWPGIGRWLLDALSNQDYVAIQAGVMVVAVFVLMANILSDLIGAIANPLIRKEWYAVR</sequence>
<evidence type="ECO:0000256" key="9">
    <source>
        <dbReference type="RuleBase" id="RU363032"/>
    </source>
</evidence>
<dbReference type="AlphaFoldDB" id="A0A2N8ZAB0"/>
<feature type="transmembrane region" description="Helical" evidence="9">
    <location>
        <begin position="182"/>
        <end position="201"/>
    </location>
</feature>
<feature type="transmembrane region" description="Helical" evidence="9">
    <location>
        <begin position="244"/>
        <end position="262"/>
    </location>
</feature>
<dbReference type="InterPro" id="IPR000515">
    <property type="entry name" value="MetI-like"/>
</dbReference>
<evidence type="ECO:0000259" key="10">
    <source>
        <dbReference type="PROSITE" id="PS50928"/>
    </source>
</evidence>
<dbReference type="InterPro" id="IPR035906">
    <property type="entry name" value="MetI-like_sf"/>
</dbReference>
<organism evidence="11 12">
    <name type="scientific">Vibrio tapetis subsp. tapetis</name>
    <dbReference type="NCBI Taxonomy" id="1671868"/>
    <lineage>
        <taxon>Bacteria</taxon>
        <taxon>Pseudomonadati</taxon>
        <taxon>Pseudomonadota</taxon>
        <taxon>Gammaproteobacteria</taxon>
        <taxon>Vibrionales</taxon>
        <taxon>Vibrionaceae</taxon>
        <taxon>Vibrio</taxon>
    </lineage>
</organism>
<dbReference type="Gene3D" id="1.10.3720.10">
    <property type="entry name" value="MetI-like"/>
    <property type="match status" value="1"/>
</dbReference>
<comment type="subcellular location">
    <subcellularLocation>
        <location evidence="1">Cell inner membrane</location>
        <topology evidence="1">Multi-pass membrane protein</topology>
    </subcellularLocation>
    <subcellularLocation>
        <location evidence="9">Cell membrane</location>
        <topology evidence="9">Multi-pass membrane protein</topology>
    </subcellularLocation>
</comment>
<evidence type="ECO:0000256" key="3">
    <source>
        <dbReference type="ARBA" id="ARBA00022475"/>
    </source>
</evidence>
<keyword evidence="6 9" id="KW-1133">Transmembrane helix</keyword>